<evidence type="ECO:0000313" key="2">
    <source>
        <dbReference type="Proteomes" id="UP001141961"/>
    </source>
</evidence>
<proteinExistence type="predicted"/>
<protein>
    <submittedName>
        <fullName evidence="1">Type I-E CRISPR-associated protein Cse1/CasA</fullName>
    </submittedName>
</protein>
<dbReference type="AlphaFoldDB" id="A0AAW6BBN1"/>
<dbReference type="Proteomes" id="UP001141961">
    <property type="component" value="Unassembled WGS sequence"/>
</dbReference>
<reference evidence="1" key="1">
    <citation type="journal article" date="2022" name="Microorganisms">
        <title>Antibiotic Susceptibility, Resistance Gene Determinants and Corresponding Genomic Regions in Lactobacillus amylovorus Isolates Derived from Wild Boars and Domestic Pigs.</title>
        <authorList>
            <person name="Moravkova M."/>
            <person name="Kostovova I."/>
            <person name="Kavanova K."/>
            <person name="Pechar R."/>
            <person name="Stanek S."/>
            <person name="Brychta A."/>
            <person name="Zeman M."/>
            <person name="Kubasova T."/>
        </authorList>
    </citation>
    <scope>NUCLEOTIDE SEQUENCE</scope>
    <source>
        <strain evidence="1">M597B</strain>
    </source>
</reference>
<dbReference type="RefSeq" id="WP_014565811.1">
    <property type="nucleotide sequence ID" value="NZ_CABJBR010000047.1"/>
</dbReference>
<organism evidence="1 2">
    <name type="scientific">Lactobacillus amylovorus</name>
    <dbReference type="NCBI Taxonomy" id="1604"/>
    <lineage>
        <taxon>Bacteria</taxon>
        <taxon>Bacillati</taxon>
        <taxon>Bacillota</taxon>
        <taxon>Bacilli</taxon>
        <taxon>Lactobacillales</taxon>
        <taxon>Lactobacillaceae</taxon>
        <taxon>Lactobacillus</taxon>
    </lineage>
</organism>
<dbReference type="Gene3D" id="1.10.132.100">
    <property type="match status" value="1"/>
</dbReference>
<accession>A0AAW6BBN1</accession>
<dbReference type="GeneID" id="66523803"/>
<evidence type="ECO:0000313" key="1">
    <source>
        <dbReference type="EMBL" id="MDB6247169.1"/>
    </source>
</evidence>
<dbReference type="InterPro" id="IPR013381">
    <property type="entry name" value="CRISPR-assoc_prot_Cse1"/>
</dbReference>
<comment type="caution">
    <text evidence="1">The sequence shown here is derived from an EMBL/GenBank/DDBJ whole genome shotgun (WGS) entry which is preliminary data.</text>
</comment>
<reference evidence="1" key="2">
    <citation type="submission" date="2022-10" db="EMBL/GenBank/DDBJ databases">
        <authorList>
            <person name="Kostovova I."/>
            <person name="Moravkova M."/>
            <person name="Pechar R."/>
        </authorList>
    </citation>
    <scope>NUCLEOTIDE SEQUENCE</scope>
    <source>
        <strain evidence="1">M597B</strain>
    </source>
</reference>
<gene>
    <name evidence="1" type="ORF">ODV14_07535</name>
</gene>
<sequence length="587" mass="67559">MKQLSFNLITDPWIKVIDKNNNLQKVSLSTLFKNSQDYKQLAGEMKSQDLAVFRFLLAILTTVYSRFDASGKPYDGLQLDDKFQVIPEDPDDVEDEVDGADPSLGSSSFDETQALLKTWADLYHIGHFSSIVVEYLEKYKEKFDMFGDTPFYQVTAEIYDSLVPEKKKISTGSGTTAVKQINRTISESAHTPNIFAPRSDSFKNRIKIDELVRWIITYQNFTGVTDKTKVNANEKFSVSAGWLYGLNPVFAQGDNLFETLMLNLTFFDKDEDLKLVPIQRPIWEWEKFSDYISYRLKAELPDNISETYTMWSRVLHIEWNGNAPTIFSAGLPKVSSENAFIEPMTTWKTDKKELVYKPNTKWIKTVGESMWRNFGQYIRLSESNEQEKKTIHQPGIVTWLNLLENRKLLPANKFINLATVGLISDGNATSQSPAVEVWDEMKIKADVLFDSNEKVAIHWPVVIEDEIDLTKKVVNYYWSLVNNVGKLRELSDPNSFANNYSAELYNQLNNPFLNWLSSLKNTDDRNKQAFIWRTTLKQIVLNEAENFVHSASPRDIKGIIDKDKKTKNIFTEYKKFTILVLSKLKKG</sequence>
<dbReference type="Pfam" id="PF09481">
    <property type="entry name" value="CRISPR_Cse1"/>
    <property type="match status" value="1"/>
</dbReference>
<dbReference type="EMBL" id="JAOTHD010000022">
    <property type="protein sequence ID" value="MDB6247169.1"/>
    <property type="molecule type" value="Genomic_DNA"/>
</dbReference>
<name>A0AAW6BBN1_LACAM</name>